<evidence type="ECO:0000256" key="7">
    <source>
        <dbReference type="SAM" id="MobiDB-lite"/>
    </source>
</evidence>
<feature type="region of interest" description="Disordered" evidence="7">
    <location>
        <begin position="170"/>
        <end position="202"/>
    </location>
</feature>
<evidence type="ECO:0000259" key="9">
    <source>
        <dbReference type="PROSITE" id="PS50939"/>
    </source>
</evidence>
<feature type="transmembrane region" description="Helical" evidence="8">
    <location>
        <begin position="348"/>
        <end position="368"/>
    </location>
</feature>
<feature type="transmembrane region" description="Helical" evidence="8">
    <location>
        <begin position="245"/>
        <end position="270"/>
    </location>
</feature>
<dbReference type="SUPFAM" id="SSF49344">
    <property type="entry name" value="CBD9-like"/>
    <property type="match status" value="1"/>
</dbReference>
<dbReference type="AlphaFoldDB" id="A0A6A6HFT5"/>
<reference evidence="10" key="1">
    <citation type="journal article" date="2020" name="Stud. Mycol.">
        <title>101 Dothideomycetes genomes: a test case for predicting lifestyles and emergence of pathogens.</title>
        <authorList>
            <person name="Haridas S."/>
            <person name="Albert R."/>
            <person name="Binder M."/>
            <person name="Bloem J."/>
            <person name="Labutti K."/>
            <person name="Salamov A."/>
            <person name="Andreopoulos B."/>
            <person name="Baker S."/>
            <person name="Barry K."/>
            <person name="Bills G."/>
            <person name="Bluhm B."/>
            <person name="Cannon C."/>
            <person name="Castanera R."/>
            <person name="Culley D."/>
            <person name="Daum C."/>
            <person name="Ezra D."/>
            <person name="Gonzalez J."/>
            <person name="Henrissat B."/>
            <person name="Kuo A."/>
            <person name="Liang C."/>
            <person name="Lipzen A."/>
            <person name="Lutzoni F."/>
            <person name="Magnuson J."/>
            <person name="Mondo S."/>
            <person name="Nolan M."/>
            <person name="Ohm R."/>
            <person name="Pangilinan J."/>
            <person name="Park H.-J."/>
            <person name="Ramirez L."/>
            <person name="Alfaro M."/>
            <person name="Sun H."/>
            <person name="Tritt A."/>
            <person name="Yoshinaga Y."/>
            <person name="Zwiers L.-H."/>
            <person name="Turgeon B."/>
            <person name="Goodwin S."/>
            <person name="Spatafora J."/>
            <person name="Crous P."/>
            <person name="Grigoriev I."/>
        </authorList>
    </citation>
    <scope>NUCLEOTIDE SEQUENCE</scope>
    <source>
        <strain evidence="10">Tuck. ex Michener</strain>
    </source>
</reference>
<feature type="transmembrane region" description="Helical" evidence="8">
    <location>
        <begin position="282"/>
        <end position="300"/>
    </location>
</feature>
<dbReference type="PANTHER" id="PTHR47797:SF1">
    <property type="entry name" value="CYTOCHROME B561 DOMAIN-CONTAINING PROTEIN-RELATED"/>
    <property type="match status" value="1"/>
</dbReference>
<evidence type="ECO:0000313" key="11">
    <source>
        <dbReference type="Proteomes" id="UP000800092"/>
    </source>
</evidence>
<dbReference type="InterPro" id="IPR006593">
    <property type="entry name" value="Cyt_b561/ferric_Rdtase_TM"/>
</dbReference>
<keyword evidence="3 8" id="KW-0812">Transmembrane</keyword>
<evidence type="ECO:0000256" key="4">
    <source>
        <dbReference type="ARBA" id="ARBA00022982"/>
    </source>
</evidence>
<keyword evidence="2" id="KW-0813">Transport</keyword>
<dbReference type="CDD" id="cd08760">
    <property type="entry name" value="Cyt_b561_FRRS1_like"/>
    <property type="match status" value="1"/>
</dbReference>
<dbReference type="SMART" id="SM00664">
    <property type="entry name" value="DoH"/>
    <property type="match status" value="1"/>
</dbReference>
<feature type="transmembrane region" description="Helical" evidence="8">
    <location>
        <begin position="320"/>
        <end position="341"/>
    </location>
</feature>
<keyword evidence="4" id="KW-0249">Electron transport</keyword>
<dbReference type="InterPro" id="IPR015920">
    <property type="entry name" value="Cellobiose_DH-like_cyt"/>
</dbReference>
<evidence type="ECO:0000256" key="6">
    <source>
        <dbReference type="ARBA" id="ARBA00023136"/>
    </source>
</evidence>
<gene>
    <name evidence="10" type="ORF">EV356DRAFT_498392</name>
</gene>
<accession>A0A6A6HFT5</accession>
<feature type="compositionally biased region" description="Low complexity" evidence="7">
    <location>
        <begin position="178"/>
        <end position="190"/>
    </location>
</feature>
<keyword evidence="6 8" id="KW-0472">Membrane</keyword>
<keyword evidence="5 8" id="KW-1133">Transmembrane helix</keyword>
<evidence type="ECO:0000256" key="2">
    <source>
        <dbReference type="ARBA" id="ARBA00022448"/>
    </source>
</evidence>
<sequence>MVSAQITKHCQNGACFSLNIPEMTATNGKGDIYFQVSAPTSNSWVALAQGSHMANSSIFVVYTSSDGKNVTLSPRAGVGHVEPKSSLGPQVSLVAGSGVVNGIMTANIKCSNCDSWSGGTIDFTSSSGTWIWAVRSGPALNSDATDQSLLQHSEEGSFAFNFTQARGGNDVNPFTNPSTTTASGSSSGGSTSAGGGTGPDSTFTANHQRTRSIIIAHGVMASLAFVIFFPLGAIIIRALNFPGLIWLHAALQMFAYVVYVPAVGLGCWIAVHKRYLNEHHPAIGLVLFILLILQPVFGSLHHNAFKKQGGRTIWSHAHLWLGRVIITLGMINGGLGLLLAGNASRGQYIAYGVVAGIIWVAYVVSAVFGEWKREKMVRADPSPQSSKFASVGGESGSREPTSRGEVVER</sequence>
<dbReference type="EMBL" id="ML991785">
    <property type="protein sequence ID" value="KAF2236383.1"/>
    <property type="molecule type" value="Genomic_DNA"/>
</dbReference>
<dbReference type="Proteomes" id="UP000800092">
    <property type="component" value="Unassembled WGS sequence"/>
</dbReference>
<evidence type="ECO:0000313" key="10">
    <source>
        <dbReference type="EMBL" id="KAF2236383.1"/>
    </source>
</evidence>
<feature type="transmembrane region" description="Helical" evidence="8">
    <location>
        <begin position="213"/>
        <end position="239"/>
    </location>
</feature>
<dbReference type="SMART" id="SM00665">
    <property type="entry name" value="B561"/>
    <property type="match status" value="1"/>
</dbReference>
<evidence type="ECO:0000256" key="5">
    <source>
        <dbReference type="ARBA" id="ARBA00022989"/>
    </source>
</evidence>
<dbReference type="GO" id="GO:0016020">
    <property type="term" value="C:membrane"/>
    <property type="evidence" value="ECO:0007669"/>
    <property type="project" value="UniProtKB-SubCell"/>
</dbReference>
<name>A0A6A6HFT5_VIRVR</name>
<dbReference type="OrthoDB" id="19261at2759"/>
<dbReference type="Gene3D" id="2.60.40.1210">
    <property type="entry name" value="Cellobiose dehydrogenase, cytochrome domain"/>
    <property type="match status" value="1"/>
</dbReference>
<dbReference type="PANTHER" id="PTHR47797">
    <property type="entry name" value="DEHYDROGENASE, PUTATIVE (AFU_ORTHOLOGUE AFUA_8G05805)-RELATED"/>
    <property type="match status" value="1"/>
</dbReference>
<dbReference type="Pfam" id="PF16010">
    <property type="entry name" value="CDH-cyt"/>
    <property type="match status" value="1"/>
</dbReference>
<evidence type="ECO:0000256" key="8">
    <source>
        <dbReference type="SAM" id="Phobius"/>
    </source>
</evidence>
<proteinExistence type="predicted"/>
<feature type="compositionally biased region" description="Basic and acidic residues" evidence="7">
    <location>
        <begin position="396"/>
        <end position="409"/>
    </location>
</feature>
<feature type="domain" description="Cytochrome b561" evidence="9">
    <location>
        <begin position="179"/>
        <end position="374"/>
    </location>
</feature>
<organism evidence="10 11">
    <name type="scientific">Viridothelium virens</name>
    <name type="common">Speckled blister lichen</name>
    <name type="synonym">Trypethelium virens</name>
    <dbReference type="NCBI Taxonomy" id="1048519"/>
    <lineage>
        <taxon>Eukaryota</taxon>
        <taxon>Fungi</taxon>
        <taxon>Dikarya</taxon>
        <taxon>Ascomycota</taxon>
        <taxon>Pezizomycotina</taxon>
        <taxon>Dothideomycetes</taxon>
        <taxon>Dothideomycetes incertae sedis</taxon>
        <taxon>Trypetheliales</taxon>
        <taxon>Trypetheliaceae</taxon>
        <taxon>Viridothelium</taxon>
    </lineage>
</organism>
<dbReference type="InterPro" id="IPR005018">
    <property type="entry name" value="DOMON_domain"/>
</dbReference>
<comment type="subcellular location">
    <subcellularLocation>
        <location evidence="1">Membrane</location>
    </subcellularLocation>
</comment>
<protein>
    <submittedName>
        <fullName evidence="10">Iron reductase domain protein</fullName>
    </submittedName>
</protein>
<feature type="region of interest" description="Disordered" evidence="7">
    <location>
        <begin position="377"/>
        <end position="409"/>
    </location>
</feature>
<dbReference type="PROSITE" id="PS50939">
    <property type="entry name" value="CYTOCHROME_B561"/>
    <property type="match status" value="1"/>
</dbReference>
<evidence type="ECO:0000256" key="1">
    <source>
        <dbReference type="ARBA" id="ARBA00004370"/>
    </source>
</evidence>
<dbReference type="CDD" id="cd09630">
    <property type="entry name" value="CDH_like_cytochrome"/>
    <property type="match status" value="1"/>
</dbReference>
<keyword evidence="11" id="KW-1185">Reference proteome</keyword>
<evidence type="ECO:0000256" key="3">
    <source>
        <dbReference type="ARBA" id="ARBA00022692"/>
    </source>
</evidence>
<dbReference type="Gene3D" id="1.20.120.1770">
    <property type="match status" value="1"/>
</dbReference>